<gene>
    <name evidence="3" type="ORF">URODEC1_LOCUS44208</name>
</gene>
<organism evidence="3 4">
    <name type="scientific">Urochloa decumbens</name>
    <dbReference type="NCBI Taxonomy" id="240449"/>
    <lineage>
        <taxon>Eukaryota</taxon>
        <taxon>Viridiplantae</taxon>
        <taxon>Streptophyta</taxon>
        <taxon>Embryophyta</taxon>
        <taxon>Tracheophyta</taxon>
        <taxon>Spermatophyta</taxon>
        <taxon>Magnoliopsida</taxon>
        <taxon>Liliopsida</taxon>
        <taxon>Poales</taxon>
        <taxon>Poaceae</taxon>
        <taxon>PACMAD clade</taxon>
        <taxon>Panicoideae</taxon>
        <taxon>Panicodae</taxon>
        <taxon>Paniceae</taxon>
        <taxon>Melinidinae</taxon>
        <taxon>Urochloa</taxon>
    </lineage>
</organism>
<dbReference type="InterPro" id="IPR014840">
    <property type="entry name" value="HRD"/>
</dbReference>
<dbReference type="Proteomes" id="UP001497457">
    <property type="component" value="Chromosome 19rd"/>
</dbReference>
<evidence type="ECO:0000313" key="4">
    <source>
        <dbReference type="Proteomes" id="UP001497457"/>
    </source>
</evidence>
<dbReference type="PANTHER" id="PTHR21669">
    <property type="entry name" value="CAPZ-INTERACTING PROTEIN AND RELATED PROTEINS"/>
    <property type="match status" value="1"/>
</dbReference>
<reference evidence="4" key="1">
    <citation type="submission" date="2024-06" db="EMBL/GenBank/DDBJ databases">
        <authorList>
            <person name="Ryan C."/>
        </authorList>
    </citation>
    <scope>NUCLEOTIDE SEQUENCE [LARGE SCALE GENOMIC DNA]</scope>
</reference>
<feature type="compositionally biased region" description="Acidic residues" evidence="1">
    <location>
        <begin position="7"/>
        <end position="28"/>
    </location>
</feature>
<feature type="domain" description="Hpc2-related" evidence="2">
    <location>
        <begin position="8"/>
        <end position="56"/>
    </location>
</feature>
<proteinExistence type="predicted"/>
<keyword evidence="4" id="KW-1185">Reference proteome</keyword>
<evidence type="ECO:0000313" key="3">
    <source>
        <dbReference type="EMBL" id="CAL4960124.1"/>
    </source>
</evidence>
<accession>A0ABC8ZFU0</accession>
<feature type="region of interest" description="Disordered" evidence="1">
    <location>
        <begin position="1"/>
        <end position="28"/>
    </location>
</feature>
<evidence type="ECO:0000259" key="2">
    <source>
        <dbReference type="Pfam" id="PF08729"/>
    </source>
</evidence>
<name>A0ABC8ZFU0_9POAL</name>
<dbReference type="EMBL" id="OZ075129">
    <property type="protein sequence ID" value="CAL4960124.1"/>
    <property type="molecule type" value="Genomic_DNA"/>
</dbReference>
<reference evidence="3 4" key="2">
    <citation type="submission" date="2024-10" db="EMBL/GenBank/DDBJ databases">
        <authorList>
            <person name="Ryan C."/>
        </authorList>
    </citation>
    <scope>NUCLEOTIDE SEQUENCE [LARGE SCALE GENOMIC DNA]</scope>
</reference>
<feature type="compositionally biased region" description="Polar residues" evidence="1">
    <location>
        <begin position="77"/>
        <end position="86"/>
    </location>
</feature>
<feature type="region of interest" description="Disordered" evidence="1">
    <location>
        <begin position="58"/>
        <end position="155"/>
    </location>
</feature>
<evidence type="ECO:0000256" key="1">
    <source>
        <dbReference type="SAM" id="MobiDB-lite"/>
    </source>
</evidence>
<protein>
    <recommendedName>
        <fullName evidence="2">Hpc2-related domain-containing protein</fullName>
    </recommendedName>
</protein>
<dbReference type="AlphaFoldDB" id="A0ABC8ZFU0"/>
<dbReference type="PANTHER" id="PTHR21669:SF28">
    <property type="entry name" value="YEMANUCLEIN"/>
    <property type="match status" value="1"/>
</dbReference>
<sequence length="449" mass="50183">MGKHSSDEEDLDDVPDDDQYDTEDSFIDDAELDEYFEVDNLKTKHDGYFVNKGKLEQIEPGTSANVAPKKRRRKDSSSTYAETNQLAPVDHFNTGDVPGNSSGRGTVQAGKQLASSNAGSYGQYHEDSRVAKNKTSGPGAAPKRKSSDFSGGADATARAKITYRDKGTSVHLDFQQRKAGGEQGTSNRIYRKEKYGTTEYPVMAMGSAVYSTQTVNPIVGREGSGTKPKGTRLERAIRDLQKIVAEYRPPTIDINEVDPNGQAAVKRRLPQEVKQKLAKVARLSANQGKIQEHELMDRLMGIVGHLVQRRTLKRNMKEMVESGLSAKLEKDDRFQRVKLEINEMVKARMAAKSKVNEQQDGSADDFQVANDERRALKGKSVMDTALEDRICDLYDLYVEGMDEDKGPQSRKLYVELAELWPQGFMDNVGIKDAISRSKERKRLLHNQQK</sequence>
<dbReference type="Pfam" id="PF08729">
    <property type="entry name" value="HUN"/>
    <property type="match status" value="1"/>
</dbReference>